<proteinExistence type="predicted"/>
<feature type="non-terminal residue" evidence="1">
    <location>
        <position position="1"/>
    </location>
</feature>
<organism evidence="1">
    <name type="scientific">marine metagenome</name>
    <dbReference type="NCBI Taxonomy" id="408172"/>
    <lineage>
        <taxon>unclassified sequences</taxon>
        <taxon>metagenomes</taxon>
        <taxon>ecological metagenomes</taxon>
    </lineage>
</organism>
<name>A0A381Y5B2_9ZZZZ</name>
<evidence type="ECO:0000313" key="1">
    <source>
        <dbReference type="EMBL" id="SVA72296.1"/>
    </source>
</evidence>
<gene>
    <name evidence="1" type="ORF">METZ01_LOCUS125150</name>
</gene>
<accession>A0A381Y5B2</accession>
<dbReference type="EMBL" id="UINC01017440">
    <property type="protein sequence ID" value="SVA72296.1"/>
    <property type="molecule type" value="Genomic_DNA"/>
</dbReference>
<protein>
    <submittedName>
        <fullName evidence="1">Uncharacterized protein</fullName>
    </submittedName>
</protein>
<feature type="non-terminal residue" evidence="1">
    <location>
        <position position="35"/>
    </location>
</feature>
<sequence length="35" mass="4304">VGYFAQRPDVVQIFDDLDKLRDFCRFEGYKFDERD</sequence>
<reference evidence="1" key="1">
    <citation type="submission" date="2018-05" db="EMBL/GenBank/DDBJ databases">
        <authorList>
            <person name="Lanie J.A."/>
            <person name="Ng W.-L."/>
            <person name="Kazmierczak K.M."/>
            <person name="Andrzejewski T.M."/>
            <person name="Davidsen T.M."/>
            <person name="Wayne K.J."/>
            <person name="Tettelin H."/>
            <person name="Glass J.I."/>
            <person name="Rusch D."/>
            <person name="Podicherti R."/>
            <person name="Tsui H.-C.T."/>
            <person name="Winkler M.E."/>
        </authorList>
    </citation>
    <scope>NUCLEOTIDE SEQUENCE</scope>
</reference>
<dbReference type="AlphaFoldDB" id="A0A381Y5B2"/>